<dbReference type="AlphaFoldDB" id="A0A226BZP8"/>
<evidence type="ECO:0000313" key="3">
    <source>
        <dbReference type="Proteomes" id="UP000214588"/>
    </source>
</evidence>
<name>A0A226BZP8_9FIRM</name>
<evidence type="ECO:0000313" key="2">
    <source>
        <dbReference type="EMBL" id="OWZ83814.1"/>
    </source>
</evidence>
<feature type="transmembrane region" description="Helical" evidence="1">
    <location>
        <begin position="86"/>
        <end position="106"/>
    </location>
</feature>
<keyword evidence="1" id="KW-0812">Transmembrane</keyword>
<keyword evidence="1" id="KW-0472">Membrane</keyword>
<feature type="transmembrane region" description="Helical" evidence="1">
    <location>
        <begin position="32"/>
        <end position="51"/>
    </location>
</feature>
<reference evidence="2 3" key="1">
    <citation type="submission" date="2017-06" db="EMBL/GenBank/DDBJ databases">
        <title>Draft Genome Sequence of Natranaerobius trueperi halophilic, alkalithermophilic bacteria from soda lakes.</title>
        <authorList>
            <person name="Zhao B."/>
        </authorList>
    </citation>
    <scope>NUCLEOTIDE SEQUENCE [LARGE SCALE GENOMIC DNA]</scope>
    <source>
        <strain evidence="2 3">DSM 18760</strain>
    </source>
</reference>
<accession>A0A226BZP8</accession>
<sequence>MKRKDSVLLIVILYLILVGIFLSTGARLQDTVIFSVLSALIIVSSILLRQYYLKNNNSLKKRLISLSISYIKLTIFSVVIKELTGFSVDYSFLVLFFVALSIFTLWEFLELKLWEKGVLVLVLITVLGIRSYENADSSSAYRLYHSELGDISSSEQIEELLDHDYRKNFSEKDYQKLQPYFTPDQNKRLVRYSRPALLEFEDGQILLLEVSQEDPDSFKTIELLPEKVGSYFRYYPLEIERKGDYPKNIKEEKKEAIIETRGAFISHHSHYQKNEWYEKLIRIFGENKVWDKLEMLRAPEGPIQGAGINKEGYLYFRFCTDWDIDKEILDEIYVQFRDYAVKNDIQEVPVVFKWVE</sequence>
<organism evidence="2 3">
    <name type="scientific">Natranaerobius trueperi</name>
    <dbReference type="NCBI Taxonomy" id="759412"/>
    <lineage>
        <taxon>Bacteria</taxon>
        <taxon>Bacillati</taxon>
        <taxon>Bacillota</taxon>
        <taxon>Clostridia</taxon>
        <taxon>Natranaerobiales</taxon>
        <taxon>Natranaerobiaceae</taxon>
        <taxon>Natranaerobius</taxon>
    </lineage>
</organism>
<comment type="caution">
    <text evidence="2">The sequence shown here is derived from an EMBL/GenBank/DDBJ whole genome shotgun (WGS) entry which is preliminary data.</text>
</comment>
<dbReference type="Proteomes" id="UP000214588">
    <property type="component" value="Unassembled WGS sequence"/>
</dbReference>
<keyword evidence="3" id="KW-1185">Reference proteome</keyword>
<gene>
    <name evidence="2" type="ORF">CDO51_06890</name>
</gene>
<evidence type="ECO:0000256" key="1">
    <source>
        <dbReference type="SAM" id="Phobius"/>
    </source>
</evidence>
<dbReference type="OrthoDB" id="2079674at2"/>
<protein>
    <submittedName>
        <fullName evidence="2">Uncharacterized protein</fullName>
    </submittedName>
</protein>
<proteinExistence type="predicted"/>
<keyword evidence="1" id="KW-1133">Transmembrane helix</keyword>
<dbReference type="EMBL" id="NIQC01000012">
    <property type="protein sequence ID" value="OWZ83814.1"/>
    <property type="molecule type" value="Genomic_DNA"/>
</dbReference>
<feature type="transmembrane region" description="Helical" evidence="1">
    <location>
        <begin position="7"/>
        <end position="26"/>
    </location>
</feature>
<dbReference type="RefSeq" id="WP_089023564.1">
    <property type="nucleotide sequence ID" value="NZ_NIQC01000012.1"/>
</dbReference>